<evidence type="ECO:0000256" key="3">
    <source>
        <dbReference type="ARBA" id="ARBA00022670"/>
    </source>
</evidence>
<dbReference type="EC" id="3.4.19.12" evidence="7"/>
<gene>
    <name evidence="9" type="ORF">Acr_09g0006320</name>
</gene>
<comment type="function">
    <text evidence="7">Recognizes and hydrolyzes the peptide bond at the C-terminal Gly of ubiquitin. Involved in the processing of poly-ubiquitin precursors as well as that of ubiquitinated proteins.</text>
</comment>
<dbReference type="Proteomes" id="UP000585474">
    <property type="component" value="Unassembled WGS sequence"/>
</dbReference>
<evidence type="ECO:0000256" key="2">
    <source>
        <dbReference type="ARBA" id="ARBA00009085"/>
    </source>
</evidence>
<dbReference type="PANTHER" id="PTHR24006">
    <property type="entry name" value="UBIQUITIN CARBOXYL-TERMINAL HYDROLASE"/>
    <property type="match status" value="1"/>
</dbReference>
<dbReference type="PANTHER" id="PTHR24006:SF888">
    <property type="entry name" value="UBIQUITIN CARBOXYL-TERMINAL HYDROLASE 30"/>
    <property type="match status" value="1"/>
</dbReference>
<name>A0A7J0F6X1_9ERIC</name>
<keyword evidence="6 7" id="KW-0788">Thiol protease</keyword>
<dbReference type="Pfam" id="PF00443">
    <property type="entry name" value="UCH"/>
    <property type="match status" value="1"/>
</dbReference>
<dbReference type="InterPro" id="IPR038765">
    <property type="entry name" value="Papain-like_cys_pep_sf"/>
</dbReference>
<comment type="similarity">
    <text evidence="2 7">Belongs to the peptidase C19 family.</text>
</comment>
<sequence length="489" mass="55045">MKIEGKLDPQSIVHKLKHGIGILSHVKWVSASRLYISLAGLLGVGGLILSLRDTKTRNFHRLPWSSDTDAPLEKLWVVPGLQNLGNNCFLNVILQALASCSCFQSFLQKTMEEGESLLGEECVDSLPLTVSLVSLMEELCNVQHERMALSPRRLMLVMANYISNFNLANQQDAEEAFFHILSSIREEVSSCYVPNYSALADVTAVPNCRILAPKRRVEQSELERWRQSFFGPFDGILGSNLTCESCSFQMPGCSVEDCMKKFFVAERLENYCCSHCWHDAAIKYLSSMDENEGHISFPLILNLYPFMKSGVGTKNWEDLQSLQARKQHQHHPYTNHFHLQNSIFVKNGMHVYSKAVVTEELGRTAFEISRAETHGQAFQGKSSLPQSESSSDIIFGNKPMQSDNKVEGSCHFAPWELHTYRLVSVVEHFGGGGSGHYSVYRRVIAKNKNDGDHPVVHWFCISDSYVQSVSEKDVLGAEASMLFYEKISE</sequence>
<dbReference type="EMBL" id="BJWL01000009">
    <property type="protein sequence ID" value="GFY94186.1"/>
    <property type="molecule type" value="Genomic_DNA"/>
</dbReference>
<dbReference type="GO" id="GO:0016579">
    <property type="term" value="P:protein deubiquitination"/>
    <property type="evidence" value="ECO:0007669"/>
    <property type="project" value="InterPro"/>
</dbReference>
<evidence type="ECO:0000256" key="4">
    <source>
        <dbReference type="ARBA" id="ARBA00022786"/>
    </source>
</evidence>
<dbReference type="PROSITE" id="PS50235">
    <property type="entry name" value="USP_3"/>
    <property type="match status" value="1"/>
</dbReference>
<dbReference type="PROSITE" id="PS00972">
    <property type="entry name" value="USP_1"/>
    <property type="match status" value="1"/>
</dbReference>
<evidence type="ECO:0000313" key="9">
    <source>
        <dbReference type="EMBL" id="GFY94186.1"/>
    </source>
</evidence>
<dbReference type="OrthoDB" id="2248014at2759"/>
<protein>
    <recommendedName>
        <fullName evidence="7">Ubiquitin carboxyl-terminal hydrolase</fullName>
        <ecNumber evidence="7">3.4.19.12</ecNumber>
    </recommendedName>
</protein>
<accession>A0A7J0F6X1</accession>
<evidence type="ECO:0000259" key="8">
    <source>
        <dbReference type="PROSITE" id="PS50235"/>
    </source>
</evidence>
<dbReference type="GO" id="GO:0004843">
    <property type="term" value="F:cysteine-type deubiquitinase activity"/>
    <property type="evidence" value="ECO:0007669"/>
    <property type="project" value="UniProtKB-UniRule"/>
</dbReference>
<dbReference type="AlphaFoldDB" id="A0A7J0F6X1"/>
<organism evidence="9 10">
    <name type="scientific">Actinidia rufa</name>
    <dbReference type="NCBI Taxonomy" id="165716"/>
    <lineage>
        <taxon>Eukaryota</taxon>
        <taxon>Viridiplantae</taxon>
        <taxon>Streptophyta</taxon>
        <taxon>Embryophyta</taxon>
        <taxon>Tracheophyta</taxon>
        <taxon>Spermatophyta</taxon>
        <taxon>Magnoliopsida</taxon>
        <taxon>eudicotyledons</taxon>
        <taxon>Gunneridae</taxon>
        <taxon>Pentapetalae</taxon>
        <taxon>asterids</taxon>
        <taxon>Ericales</taxon>
        <taxon>Actinidiaceae</taxon>
        <taxon>Actinidia</taxon>
    </lineage>
</organism>
<dbReference type="InterPro" id="IPR028889">
    <property type="entry name" value="USP"/>
</dbReference>
<proteinExistence type="inferred from homology"/>
<keyword evidence="5 7" id="KW-0378">Hydrolase</keyword>
<keyword evidence="4 7" id="KW-0833">Ubl conjugation pathway</keyword>
<evidence type="ECO:0000313" key="10">
    <source>
        <dbReference type="Proteomes" id="UP000585474"/>
    </source>
</evidence>
<reference evidence="9 10" key="1">
    <citation type="submission" date="2019-07" db="EMBL/GenBank/DDBJ databases">
        <title>De Novo Assembly of kiwifruit Actinidia rufa.</title>
        <authorList>
            <person name="Sugita-Konishi S."/>
            <person name="Sato K."/>
            <person name="Mori E."/>
            <person name="Abe Y."/>
            <person name="Kisaki G."/>
            <person name="Hamano K."/>
            <person name="Suezawa K."/>
            <person name="Otani M."/>
            <person name="Fukuda T."/>
            <person name="Manabe T."/>
            <person name="Gomi K."/>
            <person name="Tabuchi M."/>
            <person name="Akimitsu K."/>
            <person name="Kataoka I."/>
        </authorList>
    </citation>
    <scope>NUCLEOTIDE SEQUENCE [LARGE SCALE GENOMIC DNA]</scope>
    <source>
        <strain evidence="10">cv. Fuchu</strain>
    </source>
</reference>
<dbReference type="SUPFAM" id="SSF54001">
    <property type="entry name" value="Cysteine proteinases"/>
    <property type="match status" value="1"/>
</dbReference>
<comment type="catalytic activity">
    <reaction evidence="1 7">
        <text>Thiol-dependent hydrolysis of ester, thioester, amide, peptide and isopeptide bonds formed by the C-terminal Gly of ubiquitin (a 76-residue protein attached to proteins as an intracellular targeting signal).</text>
        <dbReference type="EC" id="3.4.19.12"/>
    </reaction>
</comment>
<feature type="domain" description="USP" evidence="8">
    <location>
        <begin position="79"/>
        <end position="487"/>
    </location>
</feature>
<evidence type="ECO:0000256" key="6">
    <source>
        <dbReference type="ARBA" id="ARBA00022807"/>
    </source>
</evidence>
<evidence type="ECO:0000256" key="7">
    <source>
        <dbReference type="RuleBase" id="RU366025"/>
    </source>
</evidence>
<evidence type="ECO:0000256" key="5">
    <source>
        <dbReference type="ARBA" id="ARBA00022801"/>
    </source>
</evidence>
<evidence type="ECO:0000256" key="1">
    <source>
        <dbReference type="ARBA" id="ARBA00000707"/>
    </source>
</evidence>
<comment type="caution">
    <text evidence="9">The sequence shown here is derived from an EMBL/GenBank/DDBJ whole genome shotgun (WGS) entry which is preliminary data.</text>
</comment>
<dbReference type="GO" id="GO:0005829">
    <property type="term" value="C:cytosol"/>
    <property type="evidence" value="ECO:0007669"/>
    <property type="project" value="TreeGrafter"/>
</dbReference>
<dbReference type="GO" id="GO:0005634">
    <property type="term" value="C:nucleus"/>
    <property type="evidence" value="ECO:0007669"/>
    <property type="project" value="TreeGrafter"/>
</dbReference>
<keyword evidence="3 7" id="KW-0645">Protease</keyword>
<dbReference type="Gene3D" id="3.90.70.10">
    <property type="entry name" value="Cysteine proteinases"/>
    <property type="match status" value="1"/>
</dbReference>
<dbReference type="InterPro" id="IPR050164">
    <property type="entry name" value="Peptidase_C19"/>
</dbReference>
<dbReference type="PROSITE" id="PS00973">
    <property type="entry name" value="USP_2"/>
    <property type="match status" value="1"/>
</dbReference>
<dbReference type="InterPro" id="IPR001394">
    <property type="entry name" value="Peptidase_C19_UCH"/>
</dbReference>
<dbReference type="GO" id="GO:0006508">
    <property type="term" value="P:proteolysis"/>
    <property type="evidence" value="ECO:0007669"/>
    <property type="project" value="UniProtKB-KW"/>
</dbReference>
<keyword evidence="10" id="KW-1185">Reference proteome</keyword>
<dbReference type="InterPro" id="IPR018200">
    <property type="entry name" value="USP_CS"/>
</dbReference>